<name>A0A239PLK8_9PROT</name>
<dbReference type="Proteomes" id="UP000198346">
    <property type="component" value="Unassembled WGS sequence"/>
</dbReference>
<reference evidence="8 9" key="1">
    <citation type="submission" date="2017-07" db="EMBL/GenBank/DDBJ databases">
        <authorList>
            <person name="Sun Z.S."/>
            <person name="Albrecht U."/>
            <person name="Echele G."/>
            <person name="Lee C.C."/>
        </authorList>
    </citation>
    <scope>NUCLEOTIDE SEQUENCE [LARGE SCALE GENOMIC DNA]</scope>
    <source>
        <strain evidence="8 9">CGMCC 1.12710</strain>
    </source>
</reference>
<keyword evidence="6 7" id="KW-0472">Membrane</keyword>
<sequence>MERSGPERAAADLGGRVARGAGWILAARLVMGGLGFASAIIVARLLAPEAFGIIAVSVTAMQLLQNVSDFGAAQAVVRFRDAGRGELDTLFTLSALRGGLVALLLAAGAPLAAAFYGDPRYGWALLGASLCPLLSGFNNPRFFEFERAIDFSRDFAWQVAAKLASAATAILVALAWRNYWAIIAGLVAGAGVQLVLSYALRPYRPRPSFAAWRRVAGFSGWLAGVSFFAALNNKIDSFILARLLGATGAGTYYYGLQLADLTTRELAQPLARAVYPGLSALQGARERMREAFLASVEAMGAIALPASLGLAFVARDAIALLLGEKWLAAAPVVAWLAPVLGLQTLLAAAQYYAMALGLARFVFAREAAFFLIRTPIFIWAALAHGLAGALAAAAGCGALYVALNLRLYARASGRPLWEPLARARRSLIAAAAMAAYFLVLRPHLDALAGAPVAARLAADVAAGAGVFVAAMAGLWALEGRPAGVERRLARLAAGVLARPRAERPE</sequence>
<feature type="transmembrane region" description="Helical" evidence="7">
    <location>
        <begin position="386"/>
        <end position="405"/>
    </location>
</feature>
<feature type="transmembrane region" description="Helical" evidence="7">
    <location>
        <begin position="361"/>
        <end position="380"/>
    </location>
</feature>
<dbReference type="PANTHER" id="PTHR30250">
    <property type="entry name" value="PST FAMILY PREDICTED COLANIC ACID TRANSPORTER"/>
    <property type="match status" value="1"/>
</dbReference>
<dbReference type="RefSeq" id="WP_089411180.1">
    <property type="nucleotide sequence ID" value="NZ_FZQA01000001.1"/>
</dbReference>
<feature type="transmembrane region" description="Helical" evidence="7">
    <location>
        <begin position="155"/>
        <end position="174"/>
    </location>
</feature>
<evidence type="ECO:0000256" key="5">
    <source>
        <dbReference type="ARBA" id="ARBA00022989"/>
    </source>
</evidence>
<dbReference type="PANTHER" id="PTHR30250:SF10">
    <property type="entry name" value="LIPOPOLYSACCHARIDE BIOSYNTHESIS PROTEIN WZXC"/>
    <property type="match status" value="1"/>
</dbReference>
<evidence type="ECO:0000313" key="8">
    <source>
        <dbReference type="EMBL" id="SNT68219.1"/>
    </source>
</evidence>
<dbReference type="GO" id="GO:0005886">
    <property type="term" value="C:plasma membrane"/>
    <property type="evidence" value="ECO:0007669"/>
    <property type="project" value="UniProtKB-SubCell"/>
</dbReference>
<feature type="transmembrane region" description="Helical" evidence="7">
    <location>
        <begin position="180"/>
        <end position="200"/>
    </location>
</feature>
<evidence type="ECO:0000256" key="2">
    <source>
        <dbReference type="ARBA" id="ARBA00007430"/>
    </source>
</evidence>
<evidence type="ECO:0000256" key="4">
    <source>
        <dbReference type="ARBA" id="ARBA00022692"/>
    </source>
</evidence>
<feature type="transmembrane region" description="Helical" evidence="7">
    <location>
        <begin position="121"/>
        <end position="143"/>
    </location>
</feature>
<comment type="subcellular location">
    <subcellularLocation>
        <location evidence="1">Cell membrane</location>
        <topology evidence="1">Multi-pass membrane protein</topology>
    </subcellularLocation>
</comment>
<feature type="transmembrane region" description="Helical" evidence="7">
    <location>
        <begin position="89"/>
        <end position="115"/>
    </location>
</feature>
<keyword evidence="9" id="KW-1185">Reference proteome</keyword>
<organism evidence="8 9">
    <name type="scientific">Amphiplicatus metriothermophilus</name>
    <dbReference type="NCBI Taxonomy" id="1519374"/>
    <lineage>
        <taxon>Bacteria</taxon>
        <taxon>Pseudomonadati</taxon>
        <taxon>Pseudomonadota</taxon>
        <taxon>Alphaproteobacteria</taxon>
        <taxon>Parvularculales</taxon>
        <taxon>Parvularculaceae</taxon>
        <taxon>Amphiplicatus</taxon>
    </lineage>
</organism>
<feature type="transmembrane region" description="Helical" evidence="7">
    <location>
        <begin position="291"/>
        <end position="314"/>
    </location>
</feature>
<evidence type="ECO:0000256" key="1">
    <source>
        <dbReference type="ARBA" id="ARBA00004651"/>
    </source>
</evidence>
<dbReference type="OrthoDB" id="7605542at2"/>
<protein>
    <submittedName>
        <fullName evidence="8">Polysaccharide transporter, PST family</fullName>
    </submittedName>
</protein>
<feature type="transmembrane region" description="Helical" evidence="7">
    <location>
        <begin position="21"/>
        <end position="47"/>
    </location>
</feature>
<evidence type="ECO:0000256" key="7">
    <source>
        <dbReference type="SAM" id="Phobius"/>
    </source>
</evidence>
<accession>A0A239PLK8</accession>
<evidence type="ECO:0000256" key="6">
    <source>
        <dbReference type="ARBA" id="ARBA00023136"/>
    </source>
</evidence>
<dbReference type="InterPro" id="IPR050833">
    <property type="entry name" value="Poly_Biosynth_Transport"/>
</dbReference>
<keyword evidence="3" id="KW-1003">Cell membrane</keyword>
<feature type="transmembrane region" description="Helical" evidence="7">
    <location>
        <begin position="326"/>
        <end position="349"/>
    </location>
</feature>
<dbReference type="AlphaFoldDB" id="A0A239PLK8"/>
<proteinExistence type="inferred from homology"/>
<feature type="transmembrane region" description="Helical" evidence="7">
    <location>
        <begin position="426"/>
        <end position="444"/>
    </location>
</feature>
<gene>
    <name evidence="8" type="ORF">SAMN06297382_0720</name>
</gene>
<evidence type="ECO:0000256" key="3">
    <source>
        <dbReference type="ARBA" id="ARBA00022475"/>
    </source>
</evidence>
<evidence type="ECO:0000313" key="9">
    <source>
        <dbReference type="Proteomes" id="UP000198346"/>
    </source>
</evidence>
<dbReference type="EMBL" id="FZQA01000001">
    <property type="protein sequence ID" value="SNT68219.1"/>
    <property type="molecule type" value="Genomic_DNA"/>
</dbReference>
<feature type="transmembrane region" description="Helical" evidence="7">
    <location>
        <begin position="456"/>
        <end position="477"/>
    </location>
</feature>
<keyword evidence="5 7" id="KW-1133">Transmembrane helix</keyword>
<comment type="similarity">
    <text evidence="2">Belongs to the polysaccharide synthase family.</text>
</comment>
<keyword evidence="4 7" id="KW-0812">Transmembrane</keyword>
<feature type="transmembrane region" description="Helical" evidence="7">
    <location>
        <begin position="212"/>
        <end position="231"/>
    </location>
</feature>
<dbReference type="Pfam" id="PF13440">
    <property type="entry name" value="Polysacc_synt_3"/>
    <property type="match status" value="1"/>
</dbReference>